<evidence type="ECO:0000313" key="1">
    <source>
        <dbReference type="EMBL" id="KAL3399031.1"/>
    </source>
</evidence>
<organism evidence="1 2">
    <name type="scientific">Trichogramma kaykai</name>
    <dbReference type="NCBI Taxonomy" id="54128"/>
    <lineage>
        <taxon>Eukaryota</taxon>
        <taxon>Metazoa</taxon>
        <taxon>Ecdysozoa</taxon>
        <taxon>Arthropoda</taxon>
        <taxon>Hexapoda</taxon>
        <taxon>Insecta</taxon>
        <taxon>Pterygota</taxon>
        <taxon>Neoptera</taxon>
        <taxon>Endopterygota</taxon>
        <taxon>Hymenoptera</taxon>
        <taxon>Apocrita</taxon>
        <taxon>Proctotrupomorpha</taxon>
        <taxon>Chalcidoidea</taxon>
        <taxon>Trichogrammatidae</taxon>
        <taxon>Trichogramma</taxon>
    </lineage>
</organism>
<comment type="caution">
    <text evidence="1">The sequence shown here is derived from an EMBL/GenBank/DDBJ whole genome shotgun (WGS) entry which is preliminary data.</text>
</comment>
<gene>
    <name evidence="1" type="ORF">TKK_007272</name>
</gene>
<sequence length="209" mass="22783">MCSARNACARGVHAEFAKHTAPAYICAHVYRNEKKNLHTNKAQHMIYADDTQILITGPSHPIAGLVTAANSKIAAICGWAWSNLIRLNSNKTGAMLCGGRFRISSALEGGPPRLFVDDVPIVNSASLKIFGCIITPSLSWTLQMNRVSSSVHRVLHAVRHNRHALPHALRQRLVTALVFPYLNYAAPLILDLDVLNSARFGLAVVMTAV</sequence>
<reference evidence="1 2" key="1">
    <citation type="journal article" date="2024" name="bioRxiv">
        <title>A reference genome for Trichogramma kaykai: A tiny desert-dwelling parasitoid wasp with competing sex-ratio distorters.</title>
        <authorList>
            <person name="Culotta J."/>
            <person name="Lindsey A.R."/>
        </authorList>
    </citation>
    <scope>NUCLEOTIDE SEQUENCE [LARGE SCALE GENOMIC DNA]</scope>
    <source>
        <strain evidence="1 2">KSX58</strain>
    </source>
</reference>
<protein>
    <recommendedName>
        <fullName evidence="3">Reverse transcriptase domain-containing protein</fullName>
    </recommendedName>
</protein>
<proteinExistence type="predicted"/>
<keyword evidence="2" id="KW-1185">Reference proteome</keyword>
<dbReference type="Proteomes" id="UP001627154">
    <property type="component" value="Unassembled WGS sequence"/>
</dbReference>
<evidence type="ECO:0000313" key="2">
    <source>
        <dbReference type="Proteomes" id="UP001627154"/>
    </source>
</evidence>
<name>A0ABD2X0S8_9HYME</name>
<evidence type="ECO:0008006" key="3">
    <source>
        <dbReference type="Google" id="ProtNLM"/>
    </source>
</evidence>
<dbReference type="AlphaFoldDB" id="A0ABD2X0S8"/>
<dbReference type="EMBL" id="JBJJXI010000058">
    <property type="protein sequence ID" value="KAL3399031.1"/>
    <property type="molecule type" value="Genomic_DNA"/>
</dbReference>
<accession>A0ABD2X0S8</accession>